<dbReference type="OrthoDB" id="10252718at2759"/>
<comment type="subcellular location">
    <subcellularLocation>
        <location evidence="1">Mitochondrion</location>
    </subcellularLocation>
</comment>
<reference evidence="9" key="1">
    <citation type="submission" date="2023-04" db="EMBL/GenBank/DDBJ databases">
        <title>Phytophthora fragariaefolia NBRC 109709.</title>
        <authorList>
            <person name="Ichikawa N."/>
            <person name="Sato H."/>
            <person name="Tonouchi N."/>
        </authorList>
    </citation>
    <scope>NUCLEOTIDE SEQUENCE</scope>
    <source>
        <strain evidence="9">NBRC 109709</strain>
    </source>
</reference>
<feature type="region of interest" description="Disordered" evidence="8">
    <location>
        <begin position="204"/>
        <end position="227"/>
    </location>
</feature>
<keyword evidence="3" id="KW-0689">Ribosomal protein</keyword>
<dbReference type="InterPro" id="IPR013870">
    <property type="entry name" value="Ribosomal_mL54"/>
</dbReference>
<keyword evidence="5" id="KW-0687">Ribonucleoprotein</keyword>
<feature type="compositionally biased region" description="Low complexity" evidence="8">
    <location>
        <begin position="291"/>
        <end position="313"/>
    </location>
</feature>
<evidence type="ECO:0000313" key="9">
    <source>
        <dbReference type="EMBL" id="GMF32300.1"/>
    </source>
</evidence>
<comment type="similarity">
    <text evidence="6">Belongs to the mitochondrion-specific ribosomal protein mL54 family.</text>
</comment>
<organism evidence="9 10">
    <name type="scientific">Phytophthora fragariaefolia</name>
    <dbReference type="NCBI Taxonomy" id="1490495"/>
    <lineage>
        <taxon>Eukaryota</taxon>
        <taxon>Sar</taxon>
        <taxon>Stramenopiles</taxon>
        <taxon>Oomycota</taxon>
        <taxon>Peronosporomycetes</taxon>
        <taxon>Peronosporales</taxon>
        <taxon>Peronosporaceae</taxon>
        <taxon>Phytophthora</taxon>
    </lineage>
</organism>
<evidence type="ECO:0000313" key="10">
    <source>
        <dbReference type="Proteomes" id="UP001165121"/>
    </source>
</evidence>
<dbReference type="Pfam" id="PF08561">
    <property type="entry name" value="Ribosomal_L37"/>
    <property type="match status" value="1"/>
</dbReference>
<gene>
    <name evidence="9" type="ORF">Pfra01_000765300</name>
</gene>
<name>A0A9W6X652_9STRA</name>
<evidence type="ECO:0000256" key="4">
    <source>
        <dbReference type="ARBA" id="ARBA00023128"/>
    </source>
</evidence>
<feature type="region of interest" description="Disordered" evidence="8">
    <location>
        <begin position="291"/>
        <end position="334"/>
    </location>
</feature>
<evidence type="ECO:0000256" key="5">
    <source>
        <dbReference type="ARBA" id="ARBA00023274"/>
    </source>
</evidence>
<dbReference type="PANTHER" id="PTHR28595">
    <property type="entry name" value="39S RIBOSOMAL PROTEIN L54, MITOCHONDRIAL"/>
    <property type="match status" value="1"/>
</dbReference>
<proteinExistence type="inferred from homology"/>
<evidence type="ECO:0000256" key="2">
    <source>
        <dbReference type="ARBA" id="ARBA00022946"/>
    </source>
</evidence>
<evidence type="ECO:0000256" key="6">
    <source>
        <dbReference type="ARBA" id="ARBA00033752"/>
    </source>
</evidence>
<protein>
    <recommendedName>
        <fullName evidence="7">Large ribosomal subunit protein mL54</fullName>
    </recommendedName>
</protein>
<dbReference type="PANTHER" id="PTHR28595:SF1">
    <property type="entry name" value="LARGE RIBOSOMAL SUBUNIT PROTEIN ML54"/>
    <property type="match status" value="1"/>
</dbReference>
<keyword evidence="10" id="KW-1185">Reference proteome</keyword>
<keyword evidence="4" id="KW-0496">Mitochondrion</keyword>
<accession>A0A9W6X652</accession>
<dbReference type="Proteomes" id="UP001165121">
    <property type="component" value="Unassembled WGS sequence"/>
</dbReference>
<comment type="caution">
    <text evidence="9">The sequence shown here is derived from an EMBL/GenBank/DDBJ whole genome shotgun (WGS) entry which is preliminary data.</text>
</comment>
<evidence type="ECO:0000256" key="1">
    <source>
        <dbReference type="ARBA" id="ARBA00004173"/>
    </source>
</evidence>
<dbReference type="AlphaFoldDB" id="A0A9W6X652"/>
<dbReference type="EMBL" id="BSXT01000682">
    <property type="protein sequence ID" value="GMF32300.1"/>
    <property type="molecule type" value="Genomic_DNA"/>
</dbReference>
<dbReference type="GO" id="GO:0005762">
    <property type="term" value="C:mitochondrial large ribosomal subunit"/>
    <property type="evidence" value="ECO:0007669"/>
    <property type="project" value="TreeGrafter"/>
</dbReference>
<keyword evidence="2" id="KW-0809">Transit peptide</keyword>
<dbReference type="GO" id="GO:0003735">
    <property type="term" value="F:structural constituent of ribosome"/>
    <property type="evidence" value="ECO:0007669"/>
    <property type="project" value="TreeGrafter"/>
</dbReference>
<evidence type="ECO:0000256" key="3">
    <source>
        <dbReference type="ARBA" id="ARBA00022980"/>
    </source>
</evidence>
<sequence>MACARSFAAKGKGGAAVVEEVVDLAKVVPTNILKDGAHPELKDKSEYPDWLFTLLDPKPTLGELERMGFDNLEMEEQHRYLMLLNRRAVKANNADKAKNVPMNSLSPFMTIQSLEPMHLSMSSVSRHPQQHAGRHAAYAVSTSSHTHIKRQCGCRRRLDTHRAAGCGLGTWSSALPTTYLRFVSALEQRGVWCGTPESAAIKPGRTVTAVPEDKRRDHGAGPGGAGALQVGAAVVPRVRGVHDARDLPAQEAHAVDAHRDAAPPAAVLHHPQPAPLRERGAPQPDLLRARGAGAAGERAAGRAARGHAQVGAAEPPASLLQAQEHAAPVRARLV</sequence>
<evidence type="ECO:0000256" key="8">
    <source>
        <dbReference type="SAM" id="MobiDB-lite"/>
    </source>
</evidence>
<evidence type="ECO:0000256" key="7">
    <source>
        <dbReference type="ARBA" id="ARBA00035179"/>
    </source>
</evidence>